<dbReference type="SUPFAM" id="SSF51182">
    <property type="entry name" value="RmlC-like cupins"/>
    <property type="match status" value="1"/>
</dbReference>
<dbReference type="EMBL" id="CP011125">
    <property type="protein sequence ID" value="AKF09260.1"/>
    <property type="molecule type" value="Genomic_DNA"/>
</dbReference>
<organism evidence="2 3">
    <name type="scientific">Sandaracinus amylolyticus</name>
    <dbReference type="NCBI Taxonomy" id="927083"/>
    <lineage>
        <taxon>Bacteria</taxon>
        <taxon>Pseudomonadati</taxon>
        <taxon>Myxococcota</taxon>
        <taxon>Polyangia</taxon>
        <taxon>Polyangiales</taxon>
        <taxon>Sandaracinaceae</taxon>
        <taxon>Sandaracinus</taxon>
    </lineage>
</organism>
<dbReference type="AlphaFoldDB" id="A0A0F6YLJ3"/>
<evidence type="ECO:0000313" key="2">
    <source>
        <dbReference type="EMBL" id="AKF09260.1"/>
    </source>
</evidence>
<keyword evidence="3" id="KW-1185">Reference proteome</keyword>
<dbReference type="Proteomes" id="UP000034883">
    <property type="component" value="Chromosome"/>
</dbReference>
<dbReference type="STRING" id="927083.DB32_006409"/>
<dbReference type="InterPro" id="IPR013096">
    <property type="entry name" value="Cupin_2"/>
</dbReference>
<accession>A0A0F6YLJ3</accession>
<dbReference type="KEGG" id="samy:DB32_006409"/>
<dbReference type="RefSeq" id="WP_053236325.1">
    <property type="nucleotide sequence ID" value="NZ_CP011125.1"/>
</dbReference>
<gene>
    <name evidence="2" type="ORF">DB32_006409</name>
</gene>
<dbReference type="OrthoDB" id="160522at2"/>
<proteinExistence type="predicted"/>
<evidence type="ECO:0000259" key="1">
    <source>
        <dbReference type="Pfam" id="PF07883"/>
    </source>
</evidence>
<evidence type="ECO:0000313" key="3">
    <source>
        <dbReference type="Proteomes" id="UP000034883"/>
    </source>
</evidence>
<dbReference type="Gene3D" id="2.60.120.10">
    <property type="entry name" value="Jelly Rolls"/>
    <property type="match status" value="1"/>
</dbReference>
<sequence>MTSEQGRKRYTLVGDPTRIPVPGGKLIEEYFGRVRTGTDAFSLAHMIAPPGWGEPAQTPRFGELTIMVRGSMHIEIGDEQLELRAGQAIWIEPDVRVRYSNPYPVESEYFAICIPAFSPDDAQRDPE</sequence>
<reference evidence="2 3" key="1">
    <citation type="submission" date="2015-03" db="EMBL/GenBank/DDBJ databases">
        <title>Genome assembly of Sandaracinus amylolyticus DSM 53668.</title>
        <authorList>
            <person name="Sharma G."/>
            <person name="Subramanian S."/>
        </authorList>
    </citation>
    <scope>NUCLEOTIDE SEQUENCE [LARGE SCALE GENOMIC DNA]</scope>
    <source>
        <strain evidence="2 3">DSM 53668</strain>
    </source>
</reference>
<dbReference type="Pfam" id="PF07883">
    <property type="entry name" value="Cupin_2"/>
    <property type="match status" value="1"/>
</dbReference>
<dbReference type="InterPro" id="IPR011051">
    <property type="entry name" value="RmlC_Cupin_sf"/>
</dbReference>
<name>A0A0F6YLJ3_9BACT</name>
<dbReference type="InterPro" id="IPR014710">
    <property type="entry name" value="RmlC-like_jellyroll"/>
</dbReference>
<feature type="domain" description="Cupin type-2" evidence="1">
    <location>
        <begin position="45"/>
        <end position="110"/>
    </location>
</feature>
<protein>
    <recommendedName>
        <fullName evidence="1">Cupin type-2 domain-containing protein</fullName>
    </recommendedName>
</protein>